<reference evidence="2 3" key="1">
    <citation type="submission" date="2024-06" db="EMBL/GenBank/DDBJ databases">
        <authorList>
            <person name="Steensen K."/>
            <person name="Seneca J."/>
            <person name="Bartlau N."/>
            <person name="Yu A.X."/>
            <person name="Polz M.F."/>
        </authorList>
    </citation>
    <scope>NUCLEOTIDE SEQUENCE [LARGE SCALE GENOMIC DNA]</scope>
    <source>
        <strain evidence="2 3">1F9</strain>
    </source>
</reference>
<dbReference type="EMBL" id="JBGOOL010000127">
    <property type="protein sequence ID" value="MEZ8056056.1"/>
    <property type="molecule type" value="Genomic_DNA"/>
</dbReference>
<feature type="chain" id="PRO_5046083250" evidence="1">
    <location>
        <begin position="24"/>
        <end position="153"/>
    </location>
</feature>
<protein>
    <submittedName>
        <fullName evidence="2">Uncharacterized protein</fullName>
    </submittedName>
</protein>
<name>A0ABV4KUH9_9VIBR</name>
<evidence type="ECO:0000313" key="3">
    <source>
        <dbReference type="Proteomes" id="UP001569175"/>
    </source>
</evidence>
<proteinExistence type="predicted"/>
<comment type="caution">
    <text evidence="2">The sequence shown here is derived from an EMBL/GenBank/DDBJ whole genome shotgun (WGS) entry which is preliminary data.</text>
</comment>
<dbReference type="Proteomes" id="UP001569175">
    <property type="component" value="Unassembled WGS sequence"/>
</dbReference>
<evidence type="ECO:0000313" key="2">
    <source>
        <dbReference type="EMBL" id="MEZ8056056.1"/>
    </source>
</evidence>
<accession>A0ABV4KUH9</accession>
<organism evidence="2 3">
    <name type="scientific">Vibrio atlanticus</name>
    <dbReference type="NCBI Taxonomy" id="693153"/>
    <lineage>
        <taxon>Bacteria</taxon>
        <taxon>Pseudomonadati</taxon>
        <taxon>Pseudomonadota</taxon>
        <taxon>Gammaproteobacteria</taxon>
        <taxon>Vibrionales</taxon>
        <taxon>Vibrionaceae</taxon>
        <taxon>Vibrio</taxon>
    </lineage>
</organism>
<gene>
    <name evidence="2" type="ORF">ACED57_23475</name>
</gene>
<sequence>MMIVRILLFSVLCGLPLSASASALPKILILNATSTNERDVKTTWEWLEEEKIIQGRISKTDIINISCTSNTIYLTTVDDDKATEMINELITISFDKDYSFHSVDGKYVHFQLESSINDFFDDLEHANQIYNQKFSKVGAFKQYGVNCAGVYFD</sequence>
<keyword evidence="3" id="KW-1185">Reference proteome</keyword>
<evidence type="ECO:0000256" key="1">
    <source>
        <dbReference type="SAM" id="SignalP"/>
    </source>
</evidence>
<keyword evidence="1" id="KW-0732">Signal</keyword>
<feature type="signal peptide" evidence="1">
    <location>
        <begin position="1"/>
        <end position="23"/>
    </location>
</feature>
<dbReference type="RefSeq" id="WP_371708618.1">
    <property type="nucleotide sequence ID" value="NZ_JBGOOL010000127.1"/>
</dbReference>